<dbReference type="AlphaFoldDB" id="A0A9D1VVW1"/>
<feature type="domain" description="ABC transporter" evidence="4">
    <location>
        <begin position="310"/>
        <end position="501"/>
    </location>
</feature>
<dbReference type="PANTHER" id="PTHR42855">
    <property type="entry name" value="ABC TRANSPORTER ATP-BINDING SUBUNIT"/>
    <property type="match status" value="1"/>
</dbReference>
<reference evidence="5" key="1">
    <citation type="journal article" date="2021" name="PeerJ">
        <title>Extensive microbial diversity within the chicken gut microbiome revealed by metagenomics and culture.</title>
        <authorList>
            <person name="Gilroy R."/>
            <person name="Ravi A."/>
            <person name="Getino M."/>
            <person name="Pursley I."/>
            <person name="Horton D.L."/>
            <person name="Alikhan N.F."/>
            <person name="Baker D."/>
            <person name="Gharbi K."/>
            <person name="Hall N."/>
            <person name="Watson M."/>
            <person name="Adriaenssens E.M."/>
            <person name="Foster-Nyarko E."/>
            <person name="Jarju S."/>
            <person name="Secka A."/>
            <person name="Antonio M."/>
            <person name="Oren A."/>
            <person name="Chaudhuri R.R."/>
            <person name="La Ragione R."/>
            <person name="Hildebrand F."/>
            <person name="Pallen M.J."/>
        </authorList>
    </citation>
    <scope>NUCLEOTIDE SEQUENCE</scope>
    <source>
        <strain evidence="5">ChiSjej5B23-15282</strain>
    </source>
</reference>
<dbReference type="Gene3D" id="3.40.50.300">
    <property type="entry name" value="P-loop containing nucleotide triphosphate hydrolases"/>
    <property type="match status" value="2"/>
</dbReference>
<dbReference type="SUPFAM" id="SSF52540">
    <property type="entry name" value="P-loop containing nucleoside triphosphate hydrolases"/>
    <property type="match status" value="2"/>
</dbReference>
<dbReference type="CDD" id="cd03221">
    <property type="entry name" value="ABCF_EF-3"/>
    <property type="match status" value="2"/>
</dbReference>
<evidence type="ECO:0000313" key="5">
    <source>
        <dbReference type="EMBL" id="HIX48006.1"/>
    </source>
</evidence>
<reference evidence="5" key="2">
    <citation type="submission" date="2021-04" db="EMBL/GenBank/DDBJ databases">
        <authorList>
            <person name="Gilroy R."/>
        </authorList>
    </citation>
    <scope>NUCLEOTIDE SEQUENCE</scope>
    <source>
        <strain evidence="5">ChiSjej5B23-15282</strain>
    </source>
</reference>
<dbReference type="PANTHER" id="PTHR42855:SF2">
    <property type="entry name" value="DRUG RESISTANCE ABC TRANSPORTER,ATP-BINDING PROTEIN"/>
    <property type="match status" value="1"/>
</dbReference>
<dbReference type="GO" id="GO:0016887">
    <property type="term" value="F:ATP hydrolysis activity"/>
    <property type="evidence" value="ECO:0007669"/>
    <property type="project" value="InterPro"/>
</dbReference>
<proteinExistence type="predicted"/>
<evidence type="ECO:0000256" key="1">
    <source>
        <dbReference type="ARBA" id="ARBA00022741"/>
    </source>
</evidence>
<feature type="domain" description="ABC transporter" evidence="4">
    <location>
        <begin position="4"/>
        <end position="213"/>
    </location>
</feature>
<name>A0A9D1VVW1_9FIRM</name>
<protein>
    <submittedName>
        <fullName evidence="5">ABC-F type ribosomal protection protein</fullName>
    </submittedName>
</protein>
<evidence type="ECO:0000313" key="6">
    <source>
        <dbReference type="Proteomes" id="UP000824243"/>
    </source>
</evidence>
<comment type="caution">
    <text evidence="5">The sequence shown here is derived from an EMBL/GenBank/DDBJ whole genome shotgun (WGS) entry which is preliminary data.</text>
</comment>
<evidence type="ECO:0000256" key="2">
    <source>
        <dbReference type="ARBA" id="ARBA00022840"/>
    </source>
</evidence>
<dbReference type="EMBL" id="DXFA01000058">
    <property type="protein sequence ID" value="HIX48006.1"/>
    <property type="molecule type" value="Genomic_DNA"/>
</dbReference>
<dbReference type="SMART" id="SM00382">
    <property type="entry name" value="AAA"/>
    <property type="match status" value="2"/>
</dbReference>
<dbReference type="InterPro" id="IPR027417">
    <property type="entry name" value="P-loop_NTPase"/>
</dbReference>
<organism evidence="5 6">
    <name type="scientific">Candidatus Mediterraneibacter caccavium</name>
    <dbReference type="NCBI Taxonomy" id="2838661"/>
    <lineage>
        <taxon>Bacteria</taxon>
        <taxon>Bacillati</taxon>
        <taxon>Bacillota</taxon>
        <taxon>Clostridia</taxon>
        <taxon>Lachnospirales</taxon>
        <taxon>Lachnospiraceae</taxon>
        <taxon>Mediterraneibacter</taxon>
    </lineage>
</organism>
<sequence>MSLIQIDHLSFTYEGSFDPVFENMSFQIDTDWKLGFIGRNGKGKTTFLKLLMHEYEYTGSITASVDFEYFPYPVEDPSLMTYEILEHVNPVMEQWELIRELNLLDTDPEILYRPFRTLSFGEQTKSLLAALFLKEHAFLLIDEPTNHLDVLAREKVADYLARKKGFILVSHDRDLIDRCADHVLVLNRQSIEVRRGNFSSWYADKCARDELERRQNENLKKDIHKLKEAARQAARWSDKVEGTKTGTRVAGLKPDRGHIGHQAAKMMKRAKSLEHRKETAVREKEGLLKDVESLDSLKINVLEHHSRRLVSLQDITIDHHRDHAGHGQSAAPLLSHFSLEILQGERIALSGKNGCGKSSLIKLILGEDIPHTGEIRLAGGLKISYISQDTSMLRGSLSAFAEKRGLDGALFRTVLRKLGLERVQFEKKIEEYSEGQKKKVLLASSLCEPAHLFLWDEPLNFIDIFSRIQLEELLLASAPTMLFVEHDRTFREKVATRVIEI</sequence>
<dbReference type="InterPro" id="IPR003439">
    <property type="entry name" value="ABC_transporter-like_ATP-bd"/>
</dbReference>
<dbReference type="Pfam" id="PF00005">
    <property type="entry name" value="ABC_tran"/>
    <property type="match status" value="2"/>
</dbReference>
<evidence type="ECO:0000256" key="3">
    <source>
        <dbReference type="SAM" id="Coils"/>
    </source>
</evidence>
<dbReference type="NCBIfam" id="NF000355">
    <property type="entry name" value="ribo_prot_ABC_F"/>
    <property type="match status" value="1"/>
</dbReference>
<dbReference type="GO" id="GO:0005524">
    <property type="term" value="F:ATP binding"/>
    <property type="evidence" value="ECO:0007669"/>
    <property type="project" value="UniProtKB-KW"/>
</dbReference>
<dbReference type="InterPro" id="IPR051309">
    <property type="entry name" value="ABCF_ATPase"/>
</dbReference>
<accession>A0A9D1VVW1</accession>
<dbReference type="PROSITE" id="PS50893">
    <property type="entry name" value="ABC_TRANSPORTER_2"/>
    <property type="match status" value="2"/>
</dbReference>
<evidence type="ECO:0000259" key="4">
    <source>
        <dbReference type="PROSITE" id="PS50893"/>
    </source>
</evidence>
<feature type="coiled-coil region" evidence="3">
    <location>
        <begin position="263"/>
        <end position="290"/>
    </location>
</feature>
<dbReference type="Proteomes" id="UP000824243">
    <property type="component" value="Unassembled WGS sequence"/>
</dbReference>
<keyword evidence="1" id="KW-0547">Nucleotide-binding</keyword>
<dbReference type="InterPro" id="IPR003593">
    <property type="entry name" value="AAA+_ATPase"/>
</dbReference>
<keyword evidence="3" id="KW-0175">Coiled coil</keyword>
<keyword evidence="2" id="KW-0067">ATP-binding</keyword>
<gene>
    <name evidence="5" type="primary">abc-f</name>
    <name evidence="5" type="ORF">H9981_03170</name>
</gene>